<dbReference type="SMART" id="SM00346">
    <property type="entry name" value="HTH_ICLR"/>
    <property type="match status" value="1"/>
</dbReference>
<evidence type="ECO:0000313" key="7">
    <source>
        <dbReference type="Proteomes" id="UP001235712"/>
    </source>
</evidence>
<dbReference type="Pfam" id="PF01614">
    <property type="entry name" value="IclR_C"/>
    <property type="match status" value="1"/>
</dbReference>
<dbReference type="Proteomes" id="UP001235712">
    <property type="component" value="Unassembled WGS sequence"/>
</dbReference>
<gene>
    <name evidence="6" type="ORF">J2S57_006060</name>
</gene>
<organism evidence="6 7">
    <name type="scientific">Kineosporia succinea</name>
    <dbReference type="NCBI Taxonomy" id="84632"/>
    <lineage>
        <taxon>Bacteria</taxon>
        <taxon>Bacillati</taxon>
        <taxon>Actinomycetota</taxon>
        <taxon>Actinomycetes</taxon>
        <taxon>Kineosporiales</taxon>
        <taxon>Kineosporiaceae</taxon>
        <taxon>Kineosporia</taxon>
    </lineage>
</organism>
<evidence type="ECO:0000259" key="5">
    <source>
        <dbReference type="PROSITE" id="PS51078"/>
    </source>
</evidence>
<dbReference type="PANTHER" id="PTHR30136">
    <property type="entry name" value="HELIX-TURN-HELIX TRANSCRIPTIONAL REGULATOR, ICLR FAMILY"/>
    <property type="match status" value="1"/>
</dbReference>
<dbReference type="PROSITE" id="PS51077">
    <property type="entry name" value="HTH_ICLR"/>
    <property type="match status" value="1"/>
</dbReference>
<reference evidence="6 7" key="1">
    <citation type="submission" date="2023-07" db="EMBL/GenBank/DDBJ databases">
        <title>Sequencing the genomes of 1000 actinobacteria strains.</title>
        <authorList>
            <person name="Klenk H.-P."/>
        </authorList>
    </citation>
    <scope>NUCLEOTIDE SEQUENCE [LARGE SCALE GENOMIC DNA]</scope>
    <source>
        <strain evidence="6 7">DSM 44388</strain>
    </source>
</reference>
<dbReference type="Pfam" id="PF09339">
    <property type="entry name" value="HTH_IclR"/>
    <property type="match status" value="1"/>
</dbReference>
<evidence type="ECO:0000256" key="3">
    <source>
        <dbReference type="ARBA" id="ARBA00023163"/>
    </source>
</evidence>
<name>A0ABT9PCU3_9ACTN</name>
<dbReference type="PANTHER" id="PTHR30136:SF24">
    <property type="entry name" value="HTH-TYPE TRANSCRIPTIONAL REPRESSOR ALLR"/>
    <property type="match status" value="1"/>
</dbReference>
<dbReference type="InterPro" id="IPR036390">
    <property type="entry name" value="WH_DNA-bd_sf"/>
</dbReference>
<keyword evidence="3" id="KW-0804">Transcription</keyword>
<dbReference type="SUPFAM" id="SSF55781">
    <property type="entry name" value="GAF domain-like"/>
    <property type="match status" value="1"/>
</dbReference>
<feature type="domain" description="IclR-ED" evidence="5">
    <location>
        <begin position="76"/>
        <end position="252"/>
    </location>
</feature>
<protein>
    <submittedName>
        <fullName evidence="6">DNA-binding IclR family transcriptional regulator</fullName>
    </submittedName>
</protein>
<dbReference type="InterPro" id="IPR005471">
    <property type="entry name" value="Tscrpt_reg_IclR_N"/>
</dbReference>
<proteinExistence type="predicted"/>
<dbReference type="InterPro" id="IPR036388">
    <property type="entry name" value="WH-like_DNA-bd_sf"/>
</dbReference>
<sequence>MERNADPEKGSDVQTVSRAAQILFTFSAENPELGLSQLSTELGLSKATIHRIAQTLVSVGLLEQNATSRGYRLGVRLLRLAQVVEGSIDIRREAREALHTLRDETGETVYLMMLRGNEALCVERLEGSHPMRDLSTAPGAFVPLRTGAAGSAIMSAMPEGDVRALLGDVTPRALRDEVRERVDTARQRGYAFSRGDIAQGVGAIAAPLVDNHGTVIGAVSLGGLLERVEQSEQSLVGAVARAARLITLRMGWTTES</sequence>
<dbReference type="Gene3D" id="3.30.450.40">
    <property type="match status" value="1"/>
</dbReference>
<dbReference type="Gene3D" id="1.10.10.10">
    <property type="entry name" value="Winged helix-like DNA-binding domain superfamily/Winged helix DNA-binding domain"/>
    <property type="match status" value="1"/>
</dbReference>
<evidence type="ECO:0000259" key="4">
    <source>
        <dbReference type="PROSITE" id="PS51077"/>
    </source>
</evidence>
<accession>A0ABT9PCU3</accession>
<keyword evidence="1" id="KW-0805">Transcription regulation</keyword>
<feature type="domain" description="HTH iclR-type" evidence="4">
    <location>
        <begin position="13"/>
        <end position="75"/>
    </location>
</feature>
<dbReference type="PROSITE" id="PS51078">
    <property type="entry name" value="ICLR_ED"/>
    <property type="match status" value="1"/>
</dbReference>
<evidence type="ECO:0000313" key="6">
    <source>
        <dbReference type="EMBL" id="MDP9830311.1"/>
    </source>
</evidence>
<evidence type="ECO:0000256" key="1">
    <source>
        <dbReference type="ARBA" id="ARBA00023015"/>
    </source>
</evidence>
<keyword evidence="2 6" id="KW-0238">DNA-binding</keyword>
<dbReference type="EMBL" id="JAUSQZ010000001">
    <property type="protein sequence ID" value="MDP9830311.1"/>
    <property type="molecule type" value="Genomic_DNA"/>
</dbReference>
<dbReference type="InterPro" id="IPR014757">
    <property type="entry name" value="Tscrpt_reg_IclR_C"/>
</dbReference>
<dbReference type="InterPro" id="IPR050707">
    <property type="entry name" value="HTH_MetabolicPath_Reg"/>
</dbReference>
<dbReference type="SUPFAM" id="SSF46785">
    <property type="entry name" value="Winged helix' DNA-binding domain"/>
    <property type="match status" value="1"/>
</dbReference>
<keyword evidence="7" id="KW-1185">Reference proteome</keyword>
<dbReference type="InterPro" id="IPR029016">
    <property type="entry name" value="GAF-like_dom_sf"/>
</dbReference>
<dbReference type="RefSeq" id="WP_307249351.1">
    <property type="nucleotide sequence ID" value="NZ_JAUSQZ010000001.1"/>
</dbReference>
<evidence type="ECO:0000256" key="2">
    <source>
        <dbReference type="ARBA" id="ARBA00023125"/>
    </source>
</evidence>
<comment type="caution">
    <text evidence="6">The sequence shown here is derived from an EMBL/GenBank/DDBJ whole genome shotgun (WGS) entry which is preliminary data.</text>
</comment>
<dbReference type="GO" id="GO:0003677">
    <property type="term" value="F:DNA binding"/>
    <property type="evidence" value="ECO:0007669"/>
    <property type="project" value="UniProtKB-KW"/>
</dbReference>